<feature type="domain" description="Helicase ATP-binding" evidence="10">
    <location>
        <begin position="639"/>
        <end position="891"/>
    </location>
</feature>
<feature type="domain" description="AAA+ ATPase" evidence="9">
    <location>
        <begin position="658"/>
        <end position="873"/>
    </location>
</feature>
<name>A0AAW0KN62_QUESU</name>
<proteinExistence type="inferred from homology"/>
<dbReference type="InterPro" id="IPR041677">
    <property type="entry name" value="DNA2/NAM7_AAA_11"/>
</dbReference>
<dbReference type="CDD" id="cd18044">
    <property type="entry name" value="DEXXQc_SMUBP2"/>
    <property type="match status" value="1"/>
</dbReference>
<keyword evidence="2" id="KW-0508">mRNA splicing</keyword>
<dbReference type="InterPro" id="IPR041679">
    <property type="entry name" value="DNA2/NAM7-like_C"/>
</dbReference>
<sequence>MEVKSCFLCEAFTTPTATLAVKQYKPFFTVRFRPNQNQNASIHTPKKHQFQQLIRNYGSEIIITSSTTSEPPSTTKRRTITRKKTKTKTKTKTKSKTLLESPAPLELENSTKQTQQQQPAIEQKVKSVRGLHQNGDPLGRRDLGKSVVNWIGQGMKAMASDFALAELQGEFMEVRQVMEPGLTFVIQAQPYLNAIPMPVGLEAICLKASTHYPTLFDHFQRELRDVLQESQRKSLLQNWRESESWKLLKELANSAQHKAIARKAVQVKSVQGVLGMEMEKVKAIQSRIDEFTRRMSELLRIERDSELEFTQEELDAVPTPDDTLDSSKPIEFLVTHGQAQQELCDTLCNLNAVSTSTGLGGMHLVLFRVEGNHRLPPTTLSPGDMVCVRECDSRGAGATSCLQGFVNNLGEDGCSISVALESRHGDPTFSKLFGKTVRIDRIHGLADTLTYERNCEALMLLQKNGLQKRNPSIAVVATLFGDKEDVAWLEENNLVDWAEGLDEQSRPGTFDDLSPGDMVCVRECDSRGAGATSCLQGFVNNLGEDGCSISVALESRHGDPTFSKLFGKTVRIDRIHGLADTLTYERNCEALMLLQKNGLQKRNPSIAVVATLFGDKEDVAWLEENNLVDWAEGLDEQSRPGTFDESQRRTIALGLNKKRPLLIIQGPPGTGKTGLLKELIVLAVQQGERVFVTAPTNAAVDNMVEKLSNIGLDIVRVGNPARISSTVASKSLGELVKSKLSNFVMEIERKKSDLRKDLRHCLKDDSLAAGIRQLLKQLGKTVKKKEKETVKEVLSSAQVVLATNTGAADPLIRRLDTFDLVVIDEAGQAIEPSCWIPVLQAKRCILAGDQCQLAPVILSRKALEGGLGVSLLERAATLHDGVLATKLTTQYRMNDAIASWASKEMYGGSLKSSSTVFSHLLVDSPFVMPTWITQCPLLLLDTRMPYGSLSVGCEEHLDPAGTGSFYNEGEADIVVQHVYSLIYAGVSPAAIAVQSPYVAQVKLLRDRLDELPGAAGIEVATIDSFQGREADAVIISMEGKSGGWVLFSSNIAFAICDGSQVRSNTLGAVGFLGDSRRMNVAITRARKHVAVVCDSSTICHNPFLARLLRHIRYFGR</sequence>
<dbReference type="InterPro" id="IPR003593">
    <property type="entry name" value="AAA+_ATPase"/>
</dbReference>
<feature type="compositionally biased region" description="Low complexity" evidence="8">
    <location>
        <begin position="65"/>
        <end position="74"/>
    </location>
</feature>
<dbReference type="FunFam" id="2.40.30.270:FF:000003">
    <property type="entry name" value="DNA-binding protein SMUBP-2 isoform X2"/>
    <property type="match status" value="1"/>
</dbReference>
<organism evidence="11 12">
    <name type="scientific">Quercus suber</name>
    <name type="common">Cork oak</name>
    <dbReference type="NCBI Taxonomy" id="58331"/>
    <lineage>
        <taxon>Eukaryota</taxon>
        <taxon>Viridiplantae</taxon>
        <taxon>Streptophyta</taxon>
        <taxon>Embryophyta</taxon>
        <taxon>Tracheophyta</taxon>
        <taxon>Spermatophyta</taxon>
        <taxon>Magnoliopsida</taxon>
        <taxon>eudicotyledons</taxon>
        <taxon>Gunneridae</taxon>
        <taxon>Pentapetalae</taxon>
        <taxon>rosids</taxon>
        <taxon>fabids</taxon>
        <taxon>Fagales</taxon>
        <taxon>Fagaceae</taxon>
        <taxon>Quercus</taxon>
    </lineage>
</organism>
<evidence type="ECO:0000256" key="7">
    <source>
        <dbReference type="ARBA" id="ARBA00048432"/>
    </source>
</evidence>
<evidence type="ECO:0000259" key="10">
    <source>
        <dbReference type="SMART" id="SM00487"/>
    </source>
</evidence>
<dbReference type="GO" id="GO:0016787">
    <property type="term" value="F:hydrolase activity"/>
    <property type="evidence" value="ECO:0007669"/>
    <property type="project" value="UniProtKB-KW"/>
</dbReference>
<evidence type="ECO:0000256" key="2">
    <source>
        <dbReference type="ARBA" id="ARBA00022728"/>
    </source>
</evidence>
<accession>A0AAW0KN62</accession>
<feature type="compositionally biased region" description="Polar residues" evidence="8">
    <location>
        <begin position="108"/>
        <end position="120"/>
    </location>
</feature>
<keyword evidence="11" id="KW-0238">DNA-binding</keyword>
<evidence type="ECO:0000256" key="4">
    <source>
        <dbReference type="ARBA" id="ARBA00022801"/>
    </source>
</evidence>
<dbReference type="InterPro" id="IPR027417">
    <property type="entry name" value="P-loop_NTPase"/>
</dbReference>
<dbReference type="Gene3D" id="2.40.30.270">
    <property type="match status" value="2"/>
</dbReference>
<dbReference type="InterPro" id="IPR014001">
    <property type="entry name" value="Helicase_ATP-bd"/>
</dbReference>
<dbReference type="EMBL" id="PKMF04000275">
    <property type="protein sequence ID" value="KAK7839801.1"/>
    <property type="molecule type" value="Genomic_DNA"/>
</dbReference>
<dbReference type="Pfam" id="PF13087">
    <property type="entry name" value="AAA_12"/>
    <property type="match status" value="1"/>
</dbReference>
<comment type="caution">
    <text evidence="11">The sequence shown here is derived from an EMBL/GenBank/DDBJ whole genome shotgun (WGS) entry which is preliminary data.</text>
</comment>
<dbReference type="SUPFAM" id="SSF52540">
    <property type="entry name" value="P-loop containing nucleoside triphosphate hydrolases"/>
    <property type="match status" value="1"/>
</dbReference>
<comment type="catalytic activity">
    <reaction evidence="7">
        <text>ATP + H2O = ADP + phosphate + H(+)</text>
        <dbReference type="Rhea" id="RHEA:13065"/>
        <dbReference type="ChEBI" id="CHEBI:15377"/>
        <dbReference type="ChEBI" id="CHEBI:15378"/>
        <dbReference type="ChEBI" id="CHEBI:30616"/>
        <dbReference type="ChEBI" id="CHEBI:43474"/>
        <dbReference type="ChEBI" id="CHEBI:456216"/>
        <dbReference type="EC" id="3.6.4.12"/>
    </reaction>
    <physiologicalReaction direction="left-to-right" evidence="7">
        <dbReference type="Rhea" id="RHEA:13066"/>
    </physiologicalReaction>
</comment>
<dbReference type="GO" id="GO:0005524">
    <property type="term" value="F:ATP binding"/>
    <property type="evidence" value="ECO:0007669"/>
    <property type="project" value="UniProtKB-KW"/>
</dbReference>
<evidence type="ECO:0000256" key="8">
    <source>
        <dbReference type="SAM" id="MobiDB-lite"/>
    </source>
</evidence>
<dbReference type="CDD" id="cd18808">
    <property type="entry name" value="SF1_C_Upf1"/>
    <property type="match status" value="1"/>
</dbReference>
<dbReference type="InterPro" id="IPR050534">
    <property type="entry name" value="Coronavir_polyprotein_1ab"/>
</dbReference>
<dbReference type="GO" id="GO:0003677">
    <property type="term" value="F:DNA binding"/>
    <property type="evidence" value="ECO:0007669"/>
    <property type="project" value="UniProtKB-KW"/>
</dbReference>
<keyword evidence="12" id="KW-1185">Reference proteome</keyword>
<protein>
    <submittedName>
        <fullName evidence="11">Dna-binding protein smubp-2</fullName>
    </submittedName>
</protein>
<dbReference type="Gene3D" id="3.40.50.300">
    <property type="entry name" value="P-loop containing nucleotide triphosphate hydrolases"/>
    <property type="match status" value="2"/>
</dbReference>
<dbReference type="InterPro" id="IPR047187">
    <property type="entry name" value="SF1_C_Upf1"/>
</dbReference>
<evidence type="ECO:0000259" key="9">
    <source>
        <dbReference type="SMART" id="SM00382"/>
    </source>
</evidence>
<evidence type="ECO:0000256" key="3">
    <source>
        <dbReference type="ARBA" id="ARBA00022741"/>
    </source>
</evidence>
<dbReference type="PANTHER" id="PTHR43788">
    <property type="entry name" value="DNA2/NAM7 HELICASE FAMILY MEMBER"/>
    <property type="match status" value="1"/>
</dbReference>
<evidence type="ECO:0000313" key="11">
    <source>
        <dbReference type="EMBL" id="KAK7839801.1"/>
    </source>
</evidence>
<feature type="region of interest" description="Disordered" evidence="8">
    <location>
        <begin position="65"/>
        <end position="120"/>
    </location>
</feature>
<dbReference type="PANTHER" id="PTHR43788:SF3">
    <property type="entry name" value="P-LOOP CONTAINING NUCLEOSIDE TRIPHOSPHATE HYDROLASES SUPERFAMILY PROTEIN"/>
    <property type="match status" value="1"/>
</dbReference>
<keyword evidence="2" id="KW-0507">mRNA processing</keyword>
<evidence type="ECO:0000256" key="1">
    <source>
        <dbReference type="ARBA" id="ARBA00007913"/>
    </source>
</evidence>
<keyword evidence="2" id="KW-0747">Spliceosome</keyword>
<keyword evidence="3" id="KW-0547">Nucleotide-binding</keyword>
<feature type="compositionally biased region" description="Basic residues" evidence="8">
    <location>
        <begin position="75"/>
        <end position="95"/>
    </location>
</feature>
<dbReference type="Pfam" id="PF13086">
    <property type="entry name" value="AAA_11"/>
    <property type="match status" value="1"/>
</dbReference>
<gene>
    <name evidence="11" type="primary">IGHMBP2_1</name>
    <name evidence="11" type="ORF">CFP56_017507</name>
</gene>
<reference evidence="11 12" key="1">
    <citation type="journal article" date="2018" name="Sci. Data">
        <title>The draft genome sequence of cork oak.</title>
        <authorList>
            <person name="Ramos A.M."/>
            <person name="Usie A."/>
            <person name="Barbosa P."/>
            <person name="Barros P.M."/>
            <person name="Capote T."/>
            <person name="Chaves I."/>
            <person name="Simoes F."/>
            <person name="Abreu I."/>
            <person name="Carrasquinho I."/>
            <person name="Faro C."/>
            <person name="Guimaraes J.B."/>
            <person name="Mendonca D."/>
            <person name="Nobrega F."/>
            <person name="Rodrigues L."/>
            <person name="Saibo N.J.M."/>
            <person name="Varela M.C."/>
            <person name="Egas C."/>
            <person name="Matos J."/>
            <person name="Miguel C.M."/>
            <person name="Oliveira M.M."/>
            <person name="Ricardo C.P."/>
            <person name="Goncalves S."/>
        </authorList>
    </citation>
    <scope>NUCLEOTIDE SEQUENCE [LARGE SCALE GENOMIC DNA]</scope>
    <source>
        <strain evidence="12">cv. HL8</strain>
    </source>
</reference>
<dbReference type="GO" id="GO:0005681">
    <property type="term" value="C:spliceosomal complex"/>
    <property type="evidence" value="ECO:0007669"/>
    <property type="project" value="UniProtKB-KW"/>
</dbReference>
<dbReference type="SMART" id="SM00382">
    <property type="entry name" value="AAA"/>
    <property type="match status" value="1"/>
</dbReference>
<evidence type="ECO:0000256" key="5">
    <source>
        <dbReference type="ARBA" id="ARBA00022806"/>
    </source>
</evidence>
<dbReference type="GO" id="GO:0043139">
    <property type="term" value="F:5'-3' DNA helicase activity"/>
    <property type="evidence" value="ECO:0007669"/>
    <property type="project" value="TreeGrafter"/>
</dbReference>
<keyword evidence="5" id="KW-0347">Helicase</keyword>
<dbReference type="SMART" id="SM00487">
    <property type="entry name" value="DEXDc"/>
    <property type="match status" value="1"/>
</dbReference>
<keyword evidence="4" id="KW-0378">Hydrolase</keyword>
<evidence type="ECO:0000313" key="12">
    <source>
        <dbReference type="Proteomes" id="UP000237347"/>
    </source>
</evidence>
<evidence type="ECO:0000256" key="6">
    <source>
        <dbReference type="ARBA" id="ARBA00022840"/>
    </source>
</evidence>
<dbReference type="AlphaFoldDB" id="A0AAW0KN62"/>
<comment type="similarity">
    <text evidence="1">Belongs to the DNA2/NAM7 helicase family.</text>
</comment>
<keyword evidence="6" id="KW-0067">ATP-binding</keyword>
<dbReference type="Proteomes" id="UP000237347">
    <property type="component" value="Unassembled WGS sequence"/>
</dbReference>